<dbReference type="InterPro" id="IPR036390">
    <property type="entry name" value="WH_DNA-bd_sf"/>
</dbReference>
<dbReference type="PANTHER" id="PTHR30537">
    <property type="entry name" value="HTH-TYPE TRANSCRIPTIONAL REGULATOR"/>
    <property type="match status" value="1"/>
</dbReference>
<dbReference type="GO" id="GO:0003700">
    <property type="term" value="F:DNA-binding transcription factor activity"/>
    <property type="evidence" value="ECO:0007669"/>
    <property type="project" value="InterPro"/>
</dbReference>
<sequence length="132" mass="14097">MPERSLGVRLFQRSTRKLVLTEAGERFLPSIGDTLGMRQAAIADASSGASEPAGVPRASLSPTFGTTHILPLLPEFLARYPREMSRPPALPAPGLRARSRGDCGGMAVDLRDTAETGAMPRGISPARLSSRW</sequence>
<dbReference type="SUPFAM" id="SSF46785">
    <property type="entry name" value="Winged helix' DNA-binding domain"/>
    <property type="match status" value="1"/>
</dbReference>
<feature type="region of interest" description="Disordered" evidence="2">
    <location>
        <begin position="84"/>
        <end position="106"/>
    </location>
</feature>
<protein>
    <submittedName>
        <fullName evidence="4">LysR family transcriptional regulator</fullName>
    </submittedName>
</protein>
<accession>A0A974PNW4</accession>
<dbReference type="InterPro" id="IPR036388">
    <property type="entry name" value="WH-like_DNA-bd_sf"/>
</dbReference>
<keyword evidence="5" id="KW-1185">Reference proteome</keyword>
<organism evidence="4 5">
    <name type="scientific">Xanthobacter dioxanivorans</name>
    <dbReference type="NCBI Taxonomy" id="2528964"/>
    <lineage>
        <taxon>Bacteria</taxon>
        <taxon>Pseudomonadati</taxon>
        <taxon>Pseudomonadota</taxon>
        <taxon>Alphaproteobacteria</taxon>
        <taxon>Hyphomicrobiales</taxon>
        <taxon>Xanthobacteraceae</taxon>
        <taxon>Xanthobacter</taxon>
    </lineage>
</organism>
<gene>
    <name evidence="4" type="ORF">EZH22_00755</name>
</gene>
<evidence type="ECO:0000256" key="1">
    <source>
        <dbReference type="ARBA" id="ARBA00009437"/>
    </source>
</evidence>
<evidence type="ECO:0000313" key="4">
    <source>
        <dbReference type="EMBL" id="QRG07020.1"/>
    </source>
</evidence>
<dbReference type="EMBL" id="CP063362">
    <property type="protein sequence ID" value="QRG07020.1"/>
    <property type="molecule type" value="Genomic_DNA"/>
</dbReference>
<dbReference type="PROSITE" id="PS50931">
    <property type="entry name" value="HTH_LYSR"/>
    <property type="match status" value="1"/>
</dbReference>
<dbReference type="InterPro" id="IPR058163">
    <property type="entry name" value="LysR-type_TF_proteobact-type"/>
</dbReference>
<evidence type="ECO:0000259" key="3">
    <source>
        <dbReference type="PROSITE" id="PS50931"/>
    </source>
</evidence>
<dbReference type="GO" id="GO:0043565">
    <property type="term" value="F:sequence-specific DNA binding"/>
    <property type="evidence" value="ECO:0007669"/>
    <property type="project" value="TreeGrafter"/>
</dbReference>
<dbReference type="RefSeq" id="WP_203193929.1">
    <property type="nucleotide sequence ID" value="NZ_CP063362.1"/>
</dbReference>
<comment type="similarity">
    <text evidence="1">Belongs to the LysR transcriptional regulatory family.</text>
</comment>
<evidence type="ECO:0000313" key="5">
    <source>
        <dbReference type="Proteomes" id="UP000596427"/>
    </source>
</evidence>
<dbReference type="KEGG" id="xdi:EZH22_00755"/>
<evidence type="ECO:0000256" key="2">
    <source>
        <dbReference type="SAM" id="MobiDB-lite"/>
    </source>
</evidence>
<feature type="domain" description="HTH lysR-type" evidence="3">
    <location>
        <begin position="1"/>
        <end position="21"/>
    </location>
</feature>
<dbReference type="AlphaFoldDB" id="A0A974PNW4"/>
<name>A0A974PNW4_9HYPH</name>
<dbReference type="GO" id="GO:0006351">
    <property type="term" value="P:DNA-templated transcription"/>
    <property type="evidence" value="ECO:0007669"/>
    <property type="project" value="TreeGrafter"/>
</dbReference>
<dbReference type="InterPro" id="IPR000847">
    <property type="entry name" value="LysR_HTH_N"/>
</dbReference>
<dbReference type="Gene3D" id="1.10.10.10">
    <property type="entry name" value="Winged helix-like DNA-binding domain superfamily/Winged helix DNA-binding domain"/>
    <property type="match status" value="1"/>
</dbReference>
<dbReference type="PANTHER" id="PTHR30537:SF72">
    <property type="entry name" value="LYSR FAMILY TRANSCRIPTIONAL REGULATOR"/>
    <property type="match status" value="1"/>
</dbReference>
<dbReference type="Proteomes" id="UP000596427">
    <property type="component" value="Chromosome"/>
</dbReference>
<proteinExistence type="inferred from homology"/>
<reference evidence="4 5" key="1">
    <citation type="submission" date="2020-10" db="EMBL/GenBank/DDBJ databases">
        <title>Degradation of 1,4-Dioxane by Xanthobacter sp. YN2, via a Novel Group-2 Soluble Di-Iron Monooxygenase.</title>
        <authorList>
            <person name="Ma F."/>
            <person name="Wang Y."/>
            <person name="Yang J."/>
            <person name="Guo H."/>
            <person name="Su D."/>
            <person name="Yu L."/>
        </authorList>
    </citation>
    <scope>NUCLEOTIDE SEQUENCE [LARGE SCALE GENOMIC DNA]</scope>
    <source>
        <strain evidence="4 5">YN2</strain>
    </source>
</reference>